<dbReference type="EC" id="3.6.1.-" evidence="12"/>
<keyword evidence="11 12" id="KW-0648">Protein biosynthesis</keyword>
<comment type="subunit">
    <text evidence="12">Monomer. Probably contacts ribosomal proteins L1, L5, L33 and S7, the 16S and 23S rRNA and the P-site containing tRNA(fMet).</text>
</comment>
<dbReference type="InterPro" id="IPR017871">
    <property type="entry name" value="ABC_transporter-like_CS"/>
</dbReference>
<dbReference type="GO" id="GO:0045900">
    <property type="term" value="P:negative regulation of translational elongation"/>
    <property type="evidence" value="ECO:0007669"/>
    <property type="project" value="UniProtKB-UniRule"/>
</dbReference>
<dbReference type="PROSITE" id="PS00211">
    <property type="entry name" value="ABC_TRANSPORTER_1"/>
    <property type="match status" value="2"/>
</dbReference>
<evidence type="ECO:0000256" key="8">
    <source>
        <dbReference type="ARBA" id="ARBA00022840"/>
    </source>
</evidence>
<keyword evidence="15" id="KW-1185">Reference proteome</keyword>
<dbReference type="Proteomes" id="UP000179769">
    <property type="component" value="Unassembled WGS sequence"/>
</dbReference>
<evidence type="ECO:0000256" key="3">
    <source>
        <dbReference type="ARBA" id="ARBA00022555"/>
    </source>
</evidence>
<dbReference type="NCBIfam" id="NF008775">
    <property type="entry name" value="PRK11819.1"/>
    <property type="match status" value="1"/>
</dbReference>
<dbReference type="GO" id="GO:0016887">
    <property type="term" value="F:ATP hydrolysis activity"/>
    <property type="evidence" value="ECO:0007669"/>
    <property type="project" value="UniProtKB-UniRule"/>
</dbReference>
<comment type="similarity">
    <text evidence="1 12">Belongs to the ABC transporter superfamily. ABCF family. Translational throttle EttA subfamily.</text>
</comment>
<dbReference type="EMBL" id="MAXA01000002">
    <property type="protein sequence ID" value="OHV46658.1"/>
    <property type="molecule type" value="Genomic_DNA"/>
</dbReference>
<evidence type="ECO:0000256" key="11">
    <source>
        <dbReference type="ARBA" id="ARBA00022917"/>
    </source>
</evidence>
<evidence type="ECO:0000256" key="4">
    <source>
        <dbReference type="ARBA" id="ARBA00022730"/>
    </source>
</evidence>
<dbReference type="GO" id="GO:0005737">
    <property type="term" value="C:cytoplasm"/>
    <property type="evidence" value="ECO:0007669"/>
    <property type="project" value="UniProtKB-SubCell"/>
</dbReference>
<comment type="function">
    <text evidence="12">A translation factor that gates the progression of the 70S ribosomal initiation complex (IC, containing tRNA(fMet) in the P-site) into the translation elongation cycle by using a mechanism sensitive to the ATP/ADP ratio. Binds to the 70S ribosome E-site where it modulates the state of the translating ribosome during subunit translocation. ATP hydrolysis probably frees it from the ribosome, which can enter the elongation phase.</text>
</comment>
<evidence type="ECO:0000256" key="5">
    <source>
        <dbReference type="ARBA" id="ARBA00022737"/>
    </source>
</evidence>
<dbReference type="GO" id="GO:0000049">
    <property type="term" value="F:tRNA binding"/>
    <property type="evidence" value="ECO:0007669"/>
    <property type="project" value="UniProtKB-UniRule"/>
</dbReference>
<sequence length="560" mass="61625">MAQYVFQMRKARKAHGDKVILDDVTLAFLPGAKIGVVGPNGAGKSSLLKIMAGLDHPSNGDAILSPGYTVGMLAQEPRLDEAKDVRGNVEDGVREIRAVLARYEEINEKMAAPDADFDTLLADQAALIDKIEAANAWELDSQIDQAMDALRLPPGDADVTALSGGERRRVALCKLLLEAPDLLLLDEPTNHLDAESVAWLEQHLARYAGAVLAVTHDRYFLDNVAGWILELDRGRAHPYEGNYSTYLENKASRLKVEGQKDAKRRRALAQELEWVRSNPKARQAKSKSRLARYEELAAEADKARPRDFEEIQIPPGPRLGSLVIEAKKLTKGFGERVLIDDLSFSLPRGGIVGVIGPNGVGKTTLFTMIVGQASPDSGELQIGETVDIAYVDQSRGGLDAKKNVWEIVSDGLDHIVVGKTDIPSRAYVSSFGFKGPDQQKPVGVLSGGERNRLNLALTLKRGGNVLLLDEPTNDLDVETLRSLEEALLEFPGCAVVVSHDRWFLDRVATHILAWEGTEADPARWFWYEGNFADYETNKVERLGADAARPHRVTYRKLTRD</sequence>
<keyword evidence="6 12" id="KW-0547">Nucleotide-binding</keyword>
<evidence type="ECO:0000256" key="2">
    <source>
        <dbReference type="ARBA" id="ARBA00022490"/>
    </source>
</evidence>
<evidence type="ECO:0000256" key="7">
    <source>
        <dbReference type="ARBA" id="ARBA00022801"/>
    </source>
</evidence>
<dbReference type="GO" id="GO:0043022">
    <property type="term" value="F:ribosome binding"/>
    <property type="evidence" value="ECO:0007669"/>
    <property type="project" value="UniProtKB-UniRule"/>
</dbReference>
<dbReference type="AlphaFoldDB" id="A0A1S1RIM6"/>
<dbReference type="PANTHER" id="PTHR43858:SF1">
    <property type="entry name" value="ABC TRANSPORTER-RELATED PROTEIN"/>
    <property type="match status" value="1"/>
</dbReference>
<feature type="domain" description="ABC transporter" evidence="13">
    <location>
        <begin position="324"/>
        <end position="541"/>
    </location>
</feature>
<keyword evidence="9 12" id="KW-0810">Translation regulation</keyword>
<comment type="catalytic activity">
    <reaction evidence="12">
        <text>ATP + H2O = ADP + phosphate + H(+)</text>
        <dbReference type="Rhea" id="RHEA:13065"/>
        <dbReference type="ChEBI" id="CHEBI:15377"/>
        <dbReference type="ChEBI" id="CHEBI:15378"/>
        <dbReference type="ChEBI" id="CHEBI:30616"/>
        <dbReference type="ChEBI" id="CHEBI:43474"/>
        <dbReference type="ChEBI" id="CHEBI:456216"/>
    </reaction>
</comment>
<dbReference type="CDD" id="cd03221">
    <property type="entry name" value="ABCF_EF-3"/>
    <property type="match status" value="2"/>
</dbReference>
<dbReference type="InterPro" id="IPR027417">
    <property type="entry name" value="P-loop_NTPase"/>
</dbReference>
<dbReference type="PANTHER" id="PTHR43858">
    <property type="entry name" value="ENERGY-DEPENDENT TRANSLATIONAL THROTTLE PROTEIN ETTA"/>
    <property type="match status" value="1"/>
</dbReference>
<comment type="subcellular location">
    <subcellularLocation>
        <location evidence="12">Cytoplasm</location>
    </subcellularLocation>
    <text evidence="12">Associates with ribosomes and polysomes.</text>
</comment>
<organism evidence="14 15">
    <name type="scientific">Parafrankia soli</name>
    <dbReference type="NCBI Taxonomy" id="2599596"/>
    <lineage>
        <taxon>Bacteria</taxon>
        <taxon>Bacillati</taxon>
        <taxon>Actinomycetota</taxon>
        <taxon>Actinomycetes</taxon>
        <taxon>Frankiales</taxon>
        <taxon>Frankiaceae</taxon>
        <taxon>Parafrankia</taxon>
    </lineage>
</organism>
<dbReference type="GO" id="GO:0005524">
    <property type="term" value="F:ATP binding"/>
    <property type="evidence" value="ECO:0007669"/>
    <property type="project" value="UniProtKB-UniRule"/>
</dbReference>
<comment type="domain">
    <text evidence="12">The arm domain is inserted in the first ABC transporter domain. Probably contacts ribosomal protein L1.</text>
</comment>
<dbReference type="InterPro" id="IPR032781">
    <property type="entry name" value="ABC_tran_Xtn"/>
</dbReference>
<gene>
    <name evidence="12" type="primary">ettA</name>
    <name evidence="14" type="ORF">BBK14_02085</name>
</gene>
<proteinExistence type="inferred from homology"/>
<feature type="binding site" evidence="12">
    <location>
        <begin position="38"/>
        <end position="45"/>
    </location>
    <ligand>
        <name>ATP</name>
        <dbReference type="ChEBI" id="CHEBI:30616"/>
        <label>1</label>
    </ligand>
</feature>
<dbReference type="GO" id="GO:0019843">
    <property type="term" value="F:rRNA binding"/>
    <property type="evidence" value="ECO:0007669"/>
    <property type="project" value="UniProtKB-UniRule"/>
</dbReference>
<evidence type="ECO:0000313" key="15">
    <source>
        <dbReference type="Proteomes" id="UP000179769"/>
    </source>
</evidence>
<dbReference type="Pfam" id="PF00005">
    <property type="entry name" value="ABC_tran"/>
    <property type="match status" value="2"/>
</dbReference>
<dbReference type="Pfam" id="PF12848">
    <property type="entry name" value="ABC_tran_Xtn"/>
    <property type="match status" value="1"/>
</dbReference>
<feature type="domain" description="ABC transporter" evidence="13">
    <location>
        <begin position="6"/>
        <end position="258"/>
    </location>
</feature>
<comment type="caution">
    <text evidence="14">The sequence shown here is derived from an EMBL/GenBank/DDBJ whole genome shotgun (WGS) entry which is preliminary data.</text>
</comment>
<keyword evidence="10 12" id="KW-0694">RNA-binding</keyword>
<evidence type="ECO:0000313" key="14">
    <source>
        <dbReference type="EMBL" id="OHV46658.1"/>
    </source>
</evidence>
<evidence type="ECO:0000256" key="9">
    <source>
        <dbReference type="ARBA" id="ARBA00022845"/>
    </source>
</evidence>
<dbReference type="PROSITE" id="PS50893">
    <property type="entry name" value="ABC_TRANSPORTER_2"/>
    <property type="match status" value="2"/>
</dbReference>
<dbReference type="InterPro" id="IPR022374">
    <property type="entry name" value="EttA"/>
</dbReference>
<feature type="binding site" evidence="12">
    <location>
        <begin position="356"/>
        <end position="363"/>
    </location>
    <ligand>
        <name>ATP</name>
        <dbReference type="ChEBI" id="CHEBI:30616"/>
        <label>2</label>
    </ligand>
</feature>
<keyword evidence="5 12" id="KW-0677">Repeat</keyword>
<comment type="domain">
    <text evidence="12">The P-site tRNA interaction motif (PtIM domain) probably interacts with the P-site tRNA(fMet) as well as the 23S rRNA.</text>
</comment>
<dbReference type="RefSeq" id="WP_071059540.1">
    <property type="nucleotide sequence ID" value="NZ_JBFLUH010000045.1"/>
</dbReference>
<evidence type="ECO:0000256" key="10">
    <source>
        <dbReference type="ARBA" id="ARBA00022884"/>
    </source>
</evidence>
<keyword evidence="3 12" id="KW-0820">tRNA-binding</keyword>
<dbReference type="InterPro" id="IPR003439">
    <property type="entry name" value="ABC_transporter-like_ATP-bd"/>
</dbReference>
<evidence type="ECO:0000259" key="13">
    <source>
        <dbReference type="PROSITE" id="PS50893"/>
    </source>
</evidence>
<accession>A0A1S1RIM6</accession>
<dbReference type="GO" id="GO:0006412">
    <property type="term" value="P:translation"/>
    <property type="evidence" value="ECO:0007669"/>
    <property type="project" value="UniProtKB-KW"/>
</dbReference>
<reference evidence="15" key="1">
    <citation type="submission" date="2016-07" db="EMBL/GenBank/DDBJ databases">
        <title>Frankia sp. NRRL B-16219 Genome sequencing.</title>
        <authorList>
            <person name="Ghodhbane-Gtari F."/>
            <person name="Swanson E."/>
            <person name="Gueddou A."/>
            <person name="Louati M."/>
            <person name="Nouioui I."/>
            <person name="Hezbri K."/>
            <person name="Abebe-Akele F."/>
            <person name="Simpson S."/>
            <person name="Morris K."/>
            <person name="Thomas K."/>
            <person name="Gtari M."/>
            <person name="Tisa L.S."/>
        </authorList>
    </citation>
    <scope>NUCLEOTIDE SEQUENCE [LARGE SCALE GENOMIC DNA]</scope>
    <source>
        <strain evidence="15">NRRL B-16219</strain>
    </source>
</reference>
<dbReference type="HAMAP" id="MF_00847">
    <property type="entry name" value="EttA"/>
    <property type="match status" value="1"/>
</dbReference>
<feature type="region of interest" description="Arm" evidence="12">
    <location>
        <begin position="94"/>
        <end position="138"/>
    </location>
</feature>
<comment type="caution">
    <text evidence="12">Lacks conserved residue(s) required for the propagation of feature annotation.</text>
</comment>
<name>A0A1S1RIM6_9ACTN</name>
<keyword evidence="8 12" id="KW-0067">ATP-binding</keyword>
<protein>
    <recommendedName>
        <fullName evidence="12">Energy-dependent translational throttle protein EttA</fullName>
        <ecNumber evidence="12">3.6.1.-</ecNumber>
    </recommendedName>
    <alternativeName>
        <fullName evidence="12">Translational regulatory factor EttA</fullName>
    </alternativeName>
</protein>
<evidence type="ECO:0000256" key="1">
    <source>
        <dbReference type="ARBA" id="ARBA00005868"/>
    </source>
</evidence>
<keyword evidence="2 12" id="KW-0963">Cytoplasm</keyword>
<dbReference type="InterPro" id="IPR003593">
    <property type="entry name" value="AAA+_ATPase"/>
</dbReference>
<keyword evidence="4 12" id="KW-0699">rRNA-binding</keyword>
<dbReference type="Gene3D" id="3.40.50.300">
    <property type="entry name" value="P-loop containing nucleotide triphosphate hydrolases"/>
    <property type="match status" value="2"/>
</dbReference>
<dbReference type="FunFam" id="3.40.50.300:FF:000183">
    <property type="entry name" value="ABC transporter ATP-binding protein yjjK"/>
    <property type="match status" value="1"/>
</dbReference>
<evidence type="ECO:0000256" key="6">
    <source>
        <dbReference type="ARBA" id="ARBA00022741"/>
    </source>
</evidence>
<dbReference type="OrthoDB" id="3169603at2"/>
<dbReference type="NCBIfam" id="TIGR03719">
    <property type="entry name" value="ABC_ABC_ChvD"/>
    <property type="match status" value="1"/>
</dbReference>
<dbReference type="FunFam" id="3.40.50.300:FF:000011">
    <property type="entry name" value="Putative ABC transporter ATP-binding component"/>
    <property type="match status" value="1"/>
</dbReference>
<dbReference type="SUPFAM" id="SSF52540">
    <property type="entry name" value="P-loop containing nucleoside triphosphate hydrolases"/>
    <property type="match status" value="2"/>
</dbReference>
<keyword evidence="7 12" id="KW-0378">Hydrolase</keyword>
<evidence type="ECO:0000256" key="12">
    <source>
        <dbReference type="HAMAP-Rule" id="MF_00847"/>
    </source>
</evidence>
<dbReference type="SMART" id="SM00382">
    <property type="entry name" value="AAA"/>
    <property type="match status" value="2"/>
</dbReference>